<evidence type="ECO:0000259" key="3">
    <source>
        <dbReference type="PROSITE" id="PS51186"/>
    </source>
</evidence>
<dbReference type="RefSeq" id="WP_162345210.1">
    <property type="nucleotide sequence ID" value="NZ_JAAEAA010000004.1"/>
</dbReference>
<protein>
    <submittedName>
        <fullName evidence="4">GNAT family N-acetyltransferase</fullName>
    </submittedName>
</protein>
<keyword evidence="1 4" id="KW-0808">Transferase</keyword>
<dbReference type="AlphaFoldDB" id="A0A6B2H3F9"/>
<proteinExistence type="predicted"/>
<dbReference type="Proteomes" id="UP000478546">
    <property type="component" value="Unassembled WGS sequence"/>
</dbReference>
<dbReference type="EMBL" id="JAAEAA010000004">
    <property type="protein sequence ID" value="NDK55156.1"/>
    <property type="molecule type" value="Genomic_DNA"/>
</dbReference>
<dbReference type="PROSITE" id="PS51186">
    <property type="entry name" value="GNAT"/>
    <property type="match status" value="1"/>
</dbReference>
<dbReference type="Gene3D" id="3.40.630.30">
    <property type="match status" value="1"/>
</dbReference>
<dbReference type="SUPFAM" id="SSF55729">
    <property type="entry name" value="Acyl-CoA N-acyltransferases (Nat)"/>
    <property type="match status" value="1"/>
</dbReference>
<reference evidence="4 5" key="1">
    <citation type="submission" date="2020-01" db="EMBL/GenBank/DDBJ databases">
        <authorList>
            <person name="Kim M.K."/>
        </authorList>
    </citation>
    <scope>NUCLEOTIDE SEQUENCE [LARGE SCALE GENOMIC DNA]</scope>
    <source>
        <strain evidence="4 5">BT213</strain>
    </source>
</reference>
<evidence type="ECO:0000313" key="5">
    <source>
        <dbReference type="Proteomes" id="UP000478546"/>
    </source>
</evidence>
<dbReference type="InterPro" id="IPR050832">
    <property type="entry name" value="Bact_Acetyltransf"/>
</dbReference>
<evidence type="ECO:0000313" key="4">
    <source>
        <dbReference type="EMBL" id="NDK55156.1"/>
    </source>
</evidence>
<gene>
    <name evidence="4" type="ORF">GWO68_04420</name>
</gene>
<dbReference type="Pfam" id="PF13673">
    <property type="entry name" value="Acetyltransf_10"/>
    <property type="match status" value="1"/>
</dbReference>
<name>A0A6B2H3F9_9BACT</name>
<dbReference type="CDD" id="cd04301">
    <property type="entry name" value="NAT_SF"/>
    <property type="match status" value="1"/>
</dbReference>
<evidence type="ECO:0000256" key="2">
    <source>
        <dbReference type="ARBA" id="ARBA00023315"/>
    </source>
</evidence>
<sequence length="149" mass="17048">MIRPYTSSDKTALIDLLKLNTPLYFAEAEEADFIEYLEQHLEDYFVVEEAGAIVGAGGINYFSDDKIARLSWDIVHPAYQGKRIGSQLTQHRINHIKANPGINTIVVRTTQLAYPFYQKMGFTLVKTEKDYWAKGFDLYEMYLSLAGKL</sequence>
<accession>A0A6B2H3F9</accession>
<evidence type="ECO:0000256" key="1">
    <source>
        <dbReference type="ARBA" id="ARBA00022679"/>
    </source>
</evidence>
<dbReference type="InterPro" id="IPR000182">
    <property type="entry name" value="GNAT_dom"/>
</dbReference>
<dbReference type="PANTHER" id="PTHR43877">
    <property type="entry name" value="AMINOALKYLPHOSPHONATE N-ACETYLTRANSFERASE-RELATED-RELATED"/>
    <property type="match status" value="1"/>
</dbReference>
<keyword evidence="5" id="KW-1185">Reference proteome</keyword>
<dbReference type="InterPro" id="IPR016181">
    <property type="entry name" value="Acyl_CoA_acyltransferase"/>
</dbReference>
<organism evidence="4 5">
    <name type="scientific">Pontibacter fetidus</name>
    <dbReference type="NCBI Taxonomy" id="2700082"/>
    <lineage>
        <taxon>Bacteria</taxon>
        <taxon>Pseudomonadati</taxon>
        <taxon>Bacteroidota</taxon>
        <taxon>Cytophagia</taxon>
        <taxon>Cytophagales</taxon>
        <taxon>Hymenobacteraceae</taxon>
        <taxon>Pontibacter</taxon>
    </lineage>
</organism>
<keyword evidence="2" id="KW-0012">Acyltransferase</keyword>
<comment type="caution">
    <text evidence="4">The sequence shown here is derived from an EMBL/GenBank/DDBJ whole genome shotgun (WGS) entry which is preliminary data.</text>
</comment>
<dbReference type="GO" id="GO:0016747">
    <property type="term" value="F:acyltransferase activity, transferring groups other than amino-acyl groups"/>
    <property type="evidence" value="ECO:0007669"/>
    <property type="project" value="InterPro"/>
</dbReference>
<feature type="domain" description="N-acetyltransferase" evidence="3">
    <location>
        <begin position="1"/>
        <end position="146"/>
    </location>
</feature>